<evidence type="ECO:0000256" key="6">
    <source>
        <dbReference type="RuleBase" id="RU004440"/>
    </source>
</evidence>
<dbReference type="OrthoDB" id="6692707at2759"/>
<protein>
    <recommendedName>
        <fullName evidence="2">lysozyme</fullName>
        <ecNumber evidence="2">3.2.1.17</ecNumber>
    </recommendedName>
</protein>
<evidence type="ECO:0000256" key="3">
    <source>
        <dbReference type="ARBA" id="ARBA00022638"/>
    </source>
</evidence>
<dbReference type="CDD" id="cd16899">
    <property type="entry name" value="LYZ_C_invert"/>
    <property type="match status" value="2"/>
</dbReference>
<name>A0A1J1JCB4_9DIPT</name>
<dbReference type="GO" id="GO:0003796">
    <property type="term" value="F:lysozyme activity"/>
    <property type="evidence" value="ECO:0007669"/>
    <property type="project" value="UniProtKB-EC"/>
</dbReference>
<dbReference type="PANTHER" id="PTHR11407">
    <property type="entry name" value="LYSOZYME C"/>
    <property type="match status" value="1"/>
</dbReference>
<proteinExistence type="inferred from homology"/>
<evidence type="ECO:0000256" key="2">
    <source>
        <dbReference type="ARBA" id="ARBA00012732"/>
    </source>
</evidence>
<dbReference type="PANTHER" id="PTHR11407:SF63">
    <property type="entry name" value="LYSOZYME C"/>
    <property type="match status" value="1"/>
</dbReference>
<feature type="signal peptide" evidence="7">
    <location>
        <begin position="1"/>
        <end position="20"/>
    </location>
</feature>
<dbReference type="Pfam" id="PF00062">
    <property type="entry name" value="Lys"/>
    <property type="match status" value="2"/>
</dbReference>
<dbReference type="InterPro" id="IPR023346">
    <property type="entry name" value="Lysozyme-like_dom_sf"/>
</dbReference>
<dbReference type="InterPro" id="IPR019799">
    <property type="entry name" value="Glyco_hydro_22_CS"/>
</dbReference>
<evidence type="ECO:0000256" key="1">
    <source>
        <dbReference type="ARBA" id="ARBA00000632"/>
    </source>
</evidence>
<dbReference type="SMART" id="SM00263">
    <property type="entry name" value="LYZ1"/>
    <property type="match status" value="2"/>
</dbReference>
<comment type="similarity">
    <text evidence="6">Belongs to the glycosyl hydrolase 22 family.</text>
</comment>
<dbReference type="EMBL" id="CVRI01000075">
    <property type="protein sequence ID" value="CRL08737.1"/>
    <property type="molecule type" value="Genomic_DNA"/>
</dbReference>
<keyword evidence="10" id="KW-1185">Reference proteome</keyword>
<dbReference type="Gene3D" id="1.10.530.10">
    <property type="match status" value="2"/>
</dbReference>
<dbReference type="AlphaFoldDB" id="A0A1J1JCB4"/>
<dbReference type="STRING" id="568069.A0A1J1JCB4"/>
<reference evidence="9 10" key="1">
    <citation type="submission" date="2015-04" db="EMBL/GenBank/DDBJ databases">
        <authorList>
            <person name="Syromyatnikov M.Y."/>
            <person name="Popov V.N."/>
        </authorList>
    </citation>
    <scope>NUCLEOTIDE SEQUENCE [LARGE SCALE GENOMIC DNA]</scope>
</reference>
<keyword evidence="4" id="KW-1015">Disulfide bond</keyword>
<dbReference type="PROSITE" id="PS00128">
    <property type="entry name" value="GLYCOSYL_HYDROL_F22_1"/>
    <property type="match status" value="2"/>
</dbReference>
<keyword evidence="5" id="KW-0378">Hydrolase</keyword>
<evidence type="ECO:0000313" key="10">
    <source>
        <dbReference type="Proteomes" id="UP000183832"/>
    </source>
</evidence>
<feature type="domain" description="Glycosyl hydrolases family 22 (GH22)" evidence="8">
    <location>
        <begin position="90"/>
        <end position="108"/>
    </location>
</feature>
<comment type="catalytic activity">
    <reaction evidence="1">
        <text>Hydrolysis of (1-&gt;4)-beta-linkages between N-acetylmuramic acid and N-acetyl-D-glucosamine residues in a peptidoglycan and between N-acetyl-D-glucosamine residues in chitodextrins.</text>
        <dbReference type="EC" id="3.2.1.17"/>
    </reaction>
</comment>
<gene>
    <name evidence="9" type="primary">similar to Lysozyme c-1</name>
    <name evidence="9" type="ORF">CLUMA_CG021392</name>
</gene>
<dbReference type="EC" id="3.2.1.17" evidence="2"/>
<evidence type="ECO:0000313" key="9">
    <source>
        <dbReference type="EMBL" id="CRL08737.1"/>
    </source>
</evidence>
<feature type="chain" id="PRO_5012023538" description="lysozyme" evidence="7">
    <location>
        <begin position="21"/>
        <end position="223"/>
    </location>
</feature>
<dbReference type="GO" id="GO:0042742">
    <property type="term" value="P:defense response to bacterium"/>
    <property type="evidence" value="ECO:0007669"/>
    <property type="project" value="UniProtKB-KW"/>
</dbReference>
<dbReference type="SUPFAM" id="SSF53955">
    <property type="entry name" value="Lysozyme-like"/>
    <property type="match status" value="2"/>
</dbReference>
<evidence type="ECO:0000256" key="7">
    <source>
        <dbReference type="SAM" id="SignalP"/>
    </source>
</evidence>
<dbReference type="InterPro" id="IPR001916">
    <property type="entry name" value="Glyco_hydro_22"/>
</dbReference>
<sequence length="223" mass="25368">MKTFYELLIVLSITSSLVDSKMYLSCELAKEFAKNDMERHLIPHWICLVQAESQGNTSKMVEMPNLTANYGIFQINSKDWCGKDKKGGNCNIKCSDLLNDDIKDDIKCAKEVFNRNGLNGWKGVCLIEAESGGDSSKVTEFPNLSTSYGIFQINSKEWCRKGRRGGECGARCEDFLTEDIKLDIKCAKVIYDRHGFKHWKGWLNRCKQRPLPDVSKCSYSTYS</sequence>
<dbReference type="Proteomes" id="UP000183832">
    <property type="component" value="Unassembled WGS sequence"/>
</dbReference>
<evidence type="ECO:0000256" key="4">
    <source>
        <dbReference type="ARBA" id="ARBA00023157"/>
    </source>
</evidence>
<keyword evidence="3" id="KW-0929">Antimicrobial</keyword>
<dbReference type="PROSITE" id="PS51348">
    <property type="entry name" value="GLYCOSYL_HYDROL_F22_2"/>
    <property type="match status" value="2"/>
</dbReference>
<keyword evidence="5" id="KW-0326">Glycosidase</keyword>
<keyword evidence="7" id="KW-0732">Signal</keyword>
<keyword evidence="3" id="KW-0081">Bacteriolytic enzyme</keyword>
<organism evidence="9 10">
    <name type="scientific">Clunio marinus</name>
    <dbReference type="NCBI Taxonomy" id="568069"/>
    <lineage>
        <taxon>Eukaryota</taxon>
        <taxon>Metazoa</taxon>
        <taxon>Ecdysozoa</taxon>
        <taxon>Arthropoda</taxon>
        <taxon>Hexapoda</taxon>
        <taxon>Insecta</taxon>
        <taxon>Pterygota</taxon>
        <taxon>Neoptera</taxon>
        <taxon>Endopterygota</taxon>
        <taxon>Diptera</taxon>
        <taxon>Nematocera</taxon>
        <taxon>Chironomoidea</taxon>
        <taxon>Chironomidae</taxon>
        <taxon>Clunio</taxon>
    </lineage>
</organism>
<evidence type="ECO:0000259" key="8">
    <source>
        <dbReference type="PROSITE" id="PS00128"/>
    </source>
</evidence>
<feature type="domain" description="Glycosyl hydrolases family 22 (GH22)" evidence="8">
    <location>
        <begin position="168"/>
        <end position="186"/>
    </location>
</feature>
<dbReference type="PRINTS" id="PR00135">
    <property type="entry name" value="LYZLACT"/>
</dbReference>
<evidence type="ECO:0000256" key="5">
    <source>
        <dbReference type="ARBA" id="ARBA00023295"/>
    </source>
</evidence>
<accession>A0A1J1JCB4</accession>
<dbReference type="GO" id="GO:0031640">
    <property type="term" value="P:killing of cells of another organism"/>
    <property type="evidence" value="ECO:0007669"/>
    <property type="project" value="UniProtKB-KW"/>
</dbReference>